<dbReference type="OrthoDB" id="197187at2"/>
<dbReference type="InterPro" id="IPR008727">
    <property type="entry name" value="PAAR_motif"/>
</dbReference>
<dbReference type="EMBL" id="CP034550">
    <property type="protein sequence ID" value="QFZ21382.1"/>
    <property type="molecule type" value="Genomic_DNA"/>
</dbReference>
<proteinExistence type="predicted"/>
<evidence type="ECO:0000313" key="1">
    <source>
        <dbReference type="EMBL" id="QFZ21382.1"/>
    </source>
</evidence>
<sequence length="104" mass="10431">MPPAARQGDKTLHGGVIGPPLNPLSAARVATVLIQGKPAATINCVHVCAVVPHNVVPNIILVTPAIARRGVLIGGLPAATVMDETSCKAKLVPLPGTVLIGGPV</sequence>
<gene>
    <name evidence="1" type="ORF">EKG83_31910</name>
</gene>
<dbReference type="Gene3D" id="2.60.200.60">
    <property type="match status" value="1"/>
</dbReference>
<dbReference type="Proteomes" id="UP000325787">
    <property type="component" value="Chromosome"/>
</dbReference>
<organism evidence="1 2">
    <name type="scientific">Saccharothrix syringae</name>
    <name type="common">Nocardiopsis syringae</name>
    <dbReference type="NCBI Taxonomy" id="103733"/>
    <lineage>
        <taxon>Bacteria</taxon>
        <taxon>Bacillati</taxon>
        <taxon>Actinomycetota</taxon>
        <taxon>Actinomycetes</taxon>
        <taxon>Pseudonocardiales</taxon>
        <taxon>Pseudonocardiaceae</taxon>
        <taxon>Saccharothrix</taxon>
    </lineage>
</organism>
<keyword evidence="2" id="KW-1185">Reference proteome</keyword>
<name>A0A5Q0H6N9_SACSY</name>
<dbReference type="AlphaFoldDB" id="A0A5Q0H6N9"/>
<reference evidence="2" key="1">
    <citation type="journal article" date="2021" name="Curr. Microbiol.">
        <title>Complete genome of nocamycin-producing strain Saccharothrix syringae NRRL B-16468 reveals the biosynthetic potential for secondary metabolites.</title>
        <authorList>
            <person name="Mo X."/>
            <person name="Yang S."/>
        </authorList>
    </citation>
    <scope>NUCLEOTIDE SEQUENCE [LARGE SCALE GENOMIC DNA]</scope>
    <source>
        <strain evidence="2">ATCC 51364 / DSM 43886 / JCM 6844 / KCTC 9398 / NBRC 14523 / NRRL B-16468 / INA 2240</strain>
    </source>
</reference>
<evidence type="ECO:0008006" key="3">
    <source>
        <dbReference type="Google" id="ProtNLM"/>
    </source>
</evidence>
<dbReference type="KEGG" id="ssyi:EKG83_31910"/>
<dbReference type="RefSeq" id="WP_033435986.1">
    <property type="nucleotide sequence ID" value="NZ_CP034550.1"/>
</dbReference>
<protein>
    <recommendedName>
        <fullName evidence="3">PAAR domain-containing protein</fullName>
    </recommendedName>
</protein>
<accession>A0A5Q0H6N9</accession>
<evidence type="ECO:0000313" key="2">
    <source>
        <dbReference type="Proteomes" id="UP000325787"/>
    </source>
</evidence>
<dbReference type="Pfam" id="PF05488">
    <property type="entry name" value="PAAR_motif"/>
    <property type="match status" value="1"/>
</dbReference>